<sequence length="490" mass="55241">MPVMDSDIQEIVTRFTQLSTKTARHSAIHQVIDQLNPYEWRDVKERINARSFQKDILGALPLEIAVQITQSLNLAEMHLLRRVSRRWHDVLGSKAACDATYRQYTGNNFDHLDTDFISKFARYSEHRLCIERGDPRNLSRIVLPSITDEELLTLDYSDGQFAWTTDYGTAIVVYNLITGGKQRYCTKNRERLKMVRLSQSTVAAITVHGYCHVWSTLTDEVHYSVRLPNTDISHFSLAGSRIALCFNTAGDDNDFVMHYDLESQTCHRLPREQVEGLLLIALHPASRLTMVSLGLVDARGSRQLCVTDYQLHADGGASAGRIYKAPLPSDRPLYNTHVAKDLQLSYRNRLGILYAWVGSGEEEREQLILPVSYDPQTGSTCVHILHRNQVPSPPCMASVDKDILYYVANDEGKQSIRISNADAATHYTSKSMALGLPREPSPRLFSHGHRVLTGDSNFVSMLDATSTRVWPFHADRTQSPCVEEHEVGAG</sequence>
<evidence type="ECO:0000313" key="3">
    <source>
        <dbReference type="Proteomes" id="UP000054771"/>
    </source>
</evidence>
<dbReference type="InterPro" id="IPR001810">
    <property type="entry name" value="F-box_dom"/>
</dbReference>
<proteinExistence type="predicted"/>
<dbReference type="PROSITE" id="PS50181">
    <property type="entry name" value="FBOX"/>
    <property type="match status" value="1"/>
</dbReference>
<organism evidence="2 3">
    <name type="scientific">Aspergillus calidoustus</name>
    <dbReference type="NCBI Taxonomy" id="454130"/>
    <lineage>
        <taxon>Eukaryota</taxon>
        <taxon>Fungi</taxon>
        <taxon>Dikarya</taxon>
        <taxon>Ascomycota</taxon>
        <taxon>Pezizomycotina</taxon>
        <taxon>Eurotiomycetes</taxon>
        <taxon>Eurotiomycetidae</taxon>
        <taxon>Eurotiales</taxon>
        <taxon>Aspergillaceae</taxon>
        <taxon>Aspergillus</taxon>
        <taxon>Aspergillus subgen. Nidulantes</taxon>
    </lineage>
</organism>
<keyword evidence="3" id="KW-1185">Reference proteome</keyword>
<accession>A0A0U5FSA8</accession>
<reference evidence="3" key="1">
    <citation type="journal article" date="2016" name="Genome Announc.">
        <title>Draft genome sequences of fungus Aspergillus calidoustus.</title>
        <authorList>
            <person name="Horn F."/>
            <person name="Linde J."/>
            <person name="Mattern D.J."/>
            <person name="Walther G."/>
            <person name="Guthke R."/>
            <person name="Scherlach K."/>
            <person name="Martin K."/>
            <person name="Brakhage A.A."/>
            <person name="Petzke L."/>
            <person name="Valiante V."/>
        </authorList>
    </citation>
    <scope>NUCLEOTIDE SEQUENCE [LARGE SCALE GENOMIC DNA]</scope>
    <source>
        <strain evidence="3">SF006504</strain>
    </source>
</reference>
<dbReference type="OrthoDB" id="5295250at2759"/>
<name>A0A0U5FSA8_ASPCI</name>
<dbReference type="EMBL" id="CDMC01000003">
    <property type="protein sequence ID" value="CEL02418.1"/>
    <property type="molecule type" value="Genomic_DNA"/>
</dbReference>
<dbReference type="Proteomes" id="UP000054771">
    <property type="component" value="Unassembled WGS sequence"/>
</dbReference>
<dbReference type="CDD" id="cd09917">
    <property type="entry name" value="F-box_SF"/>
    <property type="match status" value="1"/>
</dbReference>
<evidence type="ECO:0000313" key="2">
    <source>
        <dbReference type="EMBL" id="CEL02418.1"/>
    </source>
</evidence>
<dbReference type="Gene3D" id="1.20.1280.50">
    <property type="match status" value="1"/>
</dbReference>
<feature type="domain" description="F-box" evidence="1">
    <location>
        <begin position="54"/>
        <end position="104"/>
    </location>
</feature>
<dbReference type="InterPro" id="IPR036047">
    <property type="entry name" value="F-box-like_dom_sf"/>
</dbReference>
<dbReference type="OMA" id="IPHRPAK"/>
<dbReference type="SUPFAM" id="SSF69304">
    <property type="entry name" value="Tricorn protease N-terminal domain"/>
    <property type="match status" value="1"/>
</dbReference>
<protein>
    <recommendedName>
        <fullName evidence="1">F-box domain-containing protein</fullName>
    </recommendedName>
</protein>
<gene>
    <name evidence="2" type="ORF">ASPCAL03588</name>
</gene>
<dbReference type="AlphaFoldDB" id="A0A0U5FSA8"/>
<dbReference type="SUPFAM" id="SSF81383">
    <property type="entry name" value="F-box domain"/>
    <property type="match status" value="1"/>
</dbReference>
<evidence type="ECO:0000259" key="1">
    <source>
        <dbReference type="PROSITE" id="PS50181"/>
    </source>
</evidence>